<evidence type="ECO:0000256" key="8">
    <source>
        <dbReference type="ARBA" id="ARBA00023242"/>
    </source>
</evidence>
<dbReference type="FunFam" id="3.30.160.60:FF:000125">
    <property type="entry name" value="Putative zinc finger protein 143"/>
    <property type="match status" value="1"/>
</dbReference>
<comment type="subcellular location">
    <subcellularLocation>
        <location evidence="1">Nucleus</location>
    </subcellularLocation>
</comment>
<dbReference type="PANTHER" id="PTHR46179">
    <property type="entry name" value="ZINC FINGER PROTEIN"/>
    <property type="match status" value="1"/>
</dbReference>
<evidence type="ECO:0000256" key="9">
    <source>
        <dbReference type="PROSITE-ProRule" id="PRU00042"/>
    </source>
</evidence>
<dbReference type="EMBL" id="CAJPVJ010002710">
    <property type="protein sequence ID" value="CAG2166690.1"/>
    <property type="molecule type" value="Genomic_DNA"/>
</dbReference>
<feature type="domain" description="C2H2-type" evidence="11">
    <location>
        <begin position="672"/>
        <end position="701"/>
    </location>
</feature>
<evidence type="ECO:0000256" key="7">
    <source>
        <dbReference type="ARBA" id="ARBA00023163"/>
    </source>
</evidence>
<evidence type="ECO:0000256" key="2">
    <source>
        <dbReference type="ARBA" id="ARBA00022723"/>
    </source>
</evidence>
<dbReference type="GO" id="GO:0005634">
    <property type="term" value="C:nucleus"/>
    <property type="evidence" value="ECO:0007669"/>
    <property type="project" value="UniProtKB-SubCell"/>
</dbReference>
<feature type="domain" description="C2H2-type" evidence="11">
    <location>
        <begin position="316"/>
        <end position="339"/>
    </location>
</feature>
<evidence type="ECO:0000256" key="5">
    <source>
        <dbReference type="ARBA" id="ARBA00022833"/>
    </source>
</evidence>
<dbReference type="Pfam" id="PF00096">
    <property type="entry name" value="zf-C2H2"/>
    <property type="match status" value="6"/>
</dbReference>
<gene>
    <name evidence="12" type="ORF">ONB1V03_LOCUS6205</name>
</gene>
<dbReference type="InterPro" id="IPR013087">
    <property type="entry name" value="Znf_C2H2_type"/>
</dbReference>
<proteinExistence type="predicted"/>
<dbReference type="SUPFAM" id="SSF57667">
    <property type="entry name" value="beta-beta-alpha zinc fingers"/>
    <property type="match status" value="8"/>
</dbReference>
<evidence type="ECO:0000256" key="1">
    <source>
        <dbReference type="ARBA" id="ARBA00004123"/>
    </source>
</evidence>
<keyword evidence="2" id="KW-0479">Metal-binding</keyword>
<feature type="domain" description="C2H2-type" evidence="11">
    <location>
        <begin position="191"/>
        <end position="220"/>
    </location>
</feature>
<dbReference type="EMBL" id="OC917535">
    <property type="protein sequence ID" value="CAD7647347.1"/>
    <property type="molecule type" value="Genomic_DNA"/>
</dbReference>
<feature type="domain" description="C2H2-type" evidence="11">
    <location>
        <begin position="642"/>
        <end position="671"/>
    </location>
</feature>
<dbReference type="PROSITE" id="PS50157">
    <property type="entry name" value="ZINC_FINGER_C2H2_2"/>
    <property type="match status" value="10"/>
</dbReference>
<feature type="domain" description="C2H2-type" evidence="11">
    <location>
        <begin position="702"/>
        <end position="731"/>
    </location>
</feature>
<keyword evidence="3" id="KW-0677">Repeat</keyword>
<feature type="domain" description="C2H2-type" evidence="11">
    <location>
        <begin position="614"/>
        <end position="641"/>
    </location>
</feature>
<feature type="region of interest" description="Disordered" evidence="10">
    <location>
        <begin position="149"/>
        <end position="185"/>
    </location>
</feature>
<dbReference type="SMART" id="SM00355">
    <property type="entry name" value="ZnF_C2H2"/>
    <property type="match status" value="17"/>
</dbReference>
<dbReference type="PROSITE" id="PS00028">
    <property type="entry name" value="ZINC_FINGER_C2H2_1"/>
    <property type="match status" value="9"/>
</dbReference>
<keyword evidence="7" id="KW-0804">Transcription</keyword>
<name>A0A7R9QK98_9ACAR</name>
<dbReference type="InterPro" id="IPR036236">
    <property type="entry name" value="Znf_C2H2_sf"/>
</dbReference>
<evidence type="ECO:0000313" key="13">
    <source>
        <dbReference type="Proteomes" id="UP000728032"/>
    </source>
</evidence>
<feature type="domain" description="C2H2-type" evidence="11">
    <location>
        <begin position="521"/>
        <end position="550"/>
    </location>
</feature>
<reference evidence="12" key="1">
    <citation type="submission" date="2020-11" db="EMBL/GenBank/DDBJ databases">
        <authorList>
            <person name="Tran Van P."/>
        </authorList>
    </citation>
    <scope>NUCLEOTIDE SEQUENCE</scope>
</reference>
<accession>A0A7R9QK98</accession>
<dbReference type="Proteomes" id="UP000728032">
    <property type="component" value="Unassembled WGS sequence"/>
</dbReference>
<feature type="compositionally biased region" description="Acidic residues" evidence="10">
    <location>
        <begin position="372"/>
        <end position="382"/>
    </location>
</feature>
<dbReference type="OrthoDB" id="6077919at2759"/>
<evidence type="ECO:0000256" key="6">
    <source>
        <dbReference type="ARBA" id="ARBA00023015"/>
    </source>
</evidence>
<protein>
    <recommendedName>
        <fullName evidence="11">C2H2-type domain-containing protein</fullName>
    </recommendedName>
</protein>
<evidence type="ECO:0000256" key="4">
    <source>
        <dbReference type="ARBA" id="ARBA00022771"/>
    </source>
</evidence>
<dbReference type="PANTHER" id="PTHR46179:SF13">
    <property type="entry name" value="C2H2-TYPE DOMAIN-CONTAINING PROTEIN"/>
    <property type="match status" value="1"/>
</dbReference>
<keyword evidence="13" id="KW-1185">Reference proteome</keyword>
<keyword evidence="6" id="KW-0805">Transcription regulation</keyword>
<organism evidence="12">
    <name type="scientific">Oppiella nova</name>
    <dbReference type="NCBI Taxonomy" id="334625"/>
    <lineage>
        <taxon>Eukaryota</taxon>
        <taxon>Metazoa</taxon>
        <taxon>Ecdysozoa</taxon>
        <taxon>Arthropoda</taxon>
        <taxon>Chelicerata</taxon>
        <taxon>Arachnida</taxon>
        <taxon>Acari</taxon>
        <taxon>Acariformes</taxon>
        <taxon>Sarcoptiformes</taxon>
        <taxon>Oribatida</taxon>
        <taxon>Brachypylina</taxon>
        <taxon>Oppioidea</taxon>
        <taxon>Oppiidae</taxon>
        <taxon>Oppiella</taxon>
    </lineage>
</organism>
<dbReference type="Pfam" id="PF18217">
    <property type="entry name" value="Zap1_zf2"/>
    <property type="match status" value="1"/>
</dbReference>
<dbReference type="Gene3D" id="3.30.160.60">
    <property type="entry name" value="Classic Zinc Finger"/>
    <property type="match status" value="10"/>
</dbReference>
<evidence type="ECO:0000256" key="10">
    <source>
        <dbReference type="SAM" id="MobiDB-lite"/>
    </source>
</evidence>
<sequence length="759" mass="87247">MSDKRSRNRFSLQTKYKIVTLVENQVPNNEIISQFSDQKVTTRNINDFVKQKKLLDLIDTNRSVTNRSTDGQAVIGGHSVGDNDHNFGHENDFNFIGHSNVLGSIGGHRSDDQNNGESIGDEEVSIECIIKREPIDDIFDDIIGGNIGESDGKSCAKPLPKPKPKPQSKSKSQCKPDPYKRLKPGPIPGIYRCSVRGCGDSFKSQSQLRRHHLVHSADKNSVLLCPERGCLYATQDKHNMEKHSTTHSDERQFHCSHPGCDHSTKRKSDLTAHELKAHPEDYPHMPWIQCSHTGCEFKTKHTNTMTQHTFSHTRPFQCTQCGQAFTSNYGLQVHFMRAHHKVLRRGNRRPISRITGPKVRAKRQTVVKAEQPSEEPFEEQSEDMNTNEKHLESDSIVKTADGRFVCDYIGCGKTFIKKSYLKSHLLTHSSETFRCDVEGCTAEYPRPDTLRLHKEAKHSSVEYRCDKEGCDYVTTVRAMFRKHKFKHMARTLRCDFEGCSRSYSDPSKLNQHKKVTHGTKYRCDGQGCEYHTGCKKALTKHKLTHSMERQFKCPVDGCLQSFKRIYDCNEHKLTKHPEAFPDVPWSQCPETDCPYRTKSSWALKAHVKQHTKHYRCDVCGKEFTHLSQYKLHEPIHNDELKHPCEWPGCEERFSSKANLLNHMDNHSGELKYQCSWPGCHRKFVTRSSLNSHQLRHKKPDKYPCQWPGCGQQLATSSALARHMSAHTGRRKYRCHWPGCDYNTHDTKSLKNHINRQHRA</sequence>
<feature type="region of interest" description="Disordered" evidence="10">
    <location>
        <begin position="358"/>
        <end position="388"/>
    </location>
</feature>
<evidence type="ECO:0000256" key="3">
    <source>
        <dbReference type="ARBA" id="ARBA00022737"/>
    </source>
</evidence>
<keyword evidence="5" id="KW-0862">Zinc</keyword>
<dbReference type="GO" id="GO:0006357">
    <property type="term" value="P:regulation of transcription by RNA polymerase II"/>
    <property type="evidence" value="ECO:0007669"/>
    <property type="project" value="TreeGrafter"/>
</dbReference>
<dbReference type="GO" id="GO:0008270">
    <property type="term" value="F:zinc ion binding"/>
    <property type="evidence" value="ECO:0007669"/>
    <property type="project" value="UniProtKB-KW"/>
</dbReference>
<evidence type="ECO:0000259" key="11">
    <source>
        <dbReference type="PROSITE" id="PS50157"/>
    </source>
</evidence>
<feature type="domain" description="C2H2-type" evidence="11">
    <location>
        <begin position="253"/>
        <end position="283"/>
    </location>
</feature>
<dbReference type="InterPro" id="IPR040792">
    <property type="entry name" value="Zap1_Znf2"/>
</dbReference>
<keyword evidence="8" id="KW-0539">Nucleus</keyword>
<dbReference type="AlphaFoldDB" id="A0A7R9QK98"/>
<keyword evidence="4 9" id="KW-0863">Zinc-finger</keyword>
<feature type="domain" description="C2H2-type" evidence="11">
    <location>
        <begin position="492"/>
        <end position="522"/>
    </location>
</feature>
<dbReference type="Gene3D" id="6.10.140.370">
    <property type="match status" value="1"/>
</dbReference>
<dbReference type="InterPro" id="IPR051061">
    <property type="entry name" value="Zinc_finger_trans_reg"/>
</dbReference>
<evidence type="ECO:0000313" key="12">
    <source>
        <dbReference type="EMBL" id="CAD7647347.1"/>
    </source>
</evidence>
<feature type="domain" description="C2H2-type" evidence="11">
    <location>
        <begin position="404"/>
        <end position="433"/>
    </location>
</feature>